<dbReference type="Proteomes" id="UP000000862">
    <property type="component" value="Segment"/>
</dbReference>
<protein>
    <submittedName>
        <fullName evidence="1">Uncharacterized protein</fullName>
    </submittedName>
</protein>
<reference evidence="1 2" key="7">
    <citation type="journal article" date="2000" name="Virology">
        <title>Characterization of a beta-1,3-glucanase encoded by chlorella virus PBCV-1.</title>
        <authorList>
            <person name="Sun L."/>
            <person name="Gurnon J.R."/>
            <person name="Adams B.J."/>
            <person name="Graves M.V."/>
            <person name="Van Etten J.L."/>
        </authorList>
    </citation>
    <scope>NUCLEOTIDE SEQUENCE [LARGE SCALE GENOMIC DNA]</scope>
</reference>
<reference evidence="1 2" key="4">
    <citation type="journal article" date="1996" name="Virology">
        <title>Analysis of 76 kb of the chlorella virus PBCV-1 330-kb genome: map positions 182 to 258.</title>
        <authorList>
            <person name="Kutish G.F."/>
            <person name="Li Y."/>
            <person name="Lu Z."/>
            <person name="Furuta M."/>
            <person name="Rock D.L."/>
            <person name="Van Etten J.L."/>
        </authorList>
    </citation>
    <scope>NUCLEOTIDE SEQUENCE [LARGE SCALE GENOMIC DNA]</scope>
</reference>
<reference evidence="1 2" key="2">
    <citation type="journal article" date="1995" name="Virology">
        <title>Analysis of 43 kb of the Chlorella virus PBCV-1 330-kb genome: map positions 45 to 88.</title>
        <authorList>
            <person name="Li Y."/>
            <person name="Lu Z."/>
            <person name="Burbank D.E."/>
            <person name="Kutish G.F."/>
            <person name="Rock D.L."/>
            <person name="Van Etten J.L."/>
        </authorList>
    </citation>
    <scope>NUCLEOTIDE SEQUENCE [LARGE SCALE GENOMIC DNA]</scope>
</reference>
<dbReference type="GeneID" id="10971189"/>
<reference evidence="1 2" key="8">
    <citation type="journal article" date="2010" name="J. Virol.">
        <title>Microarray analysis of Paramecium bursaria chlorella virus 1 transcription.</title>
        <authorList>
            <person name="Yanai-Balser G.M."/>
            <person name="Duncan G.A."/>
            <person name="Eudy J.D."/>
            <person name="Wang D."/>
            <person name="Li X."/>
            <person name="Agarkova I.V."/>
            <person name="Dunigan D.D."/>
            <person name="Van Etten J.L."/>
        </authorList>
    </citation>
    <scope>NUCLEOTIDE SEQUENCE [LARGE SCALE GENOMIC DNA]</scope>
</reference>
<gene>
    <name evidence="1" type="primary">a086cL</name>
</gene>
<reference evidence="1 2" key="6">
    <citation type="journal article" date="1999" name="Virology">
        <title>Chlorella virus PBCV-1 encodes a functional homospermidine synthase.</title>
        <authorList>
            <person name="Kaiser A."/>
            <person name="Vollmert M."/>
            <person name="Tholl D."/>
            <person name="Graves M.V."/>
            <person name="Gurnon J.R."/>
            <person name="Xing W."/>
            <person name="Lisec A.D."/>
            <person name="Nickerson K.W."/>
            <person name="Van Etten J.L."/>
        </authorList>
    </citation>
    <scope>NUCLEOTIDE SEQUENCE [LARGE SCALE GENOMIC DNA]</scope>
</reference>
<organism evidence="1 2">
    <name type="scientific">Paramecium bursaria Chlorella virus 1</name>
    <name type="common">PBCV-1</name>
    <dbReference type="NCBI Taxonomy" id="10506"/>
    <lineage>
        <taxon>Viruses</taxon>
        <taxon>Varidnaviria</taxon>
        <taxon>Bamfordvirae</taxon>
        <taxon>Nucleocytoviricota</taxon>
        <taxon>Megaviricetes</taxon>
        <taxon>Algavirales</taxon>
        <taxon>Phycodnaviridae</taxon>
        <taxon>Chlorovirus</taxon>
        <taxon>Chlorovirus vanettense</taxon>
    </lineage>
</organism>
<dbReference type="KEGG" id="vg:10971189"/>
<keyword evidence="2" id="KW-1185">Reference proteome</keyword>
<organismHost>
    <name type="scientific">Chlorella</name>
    <dbReference type="NCBI Taxonomy" id="3071"/>
</organismHost>
<reference evidence="1 2" key="5">
    <citation type="journal article" date="1997" name="Virology">
        <title>Analysis of 74 kb of DNA located at the right end of the 330-kb chlorella virus PBCV-1 genome.</title>
        <authorList>
            <person name="Li Y."/>
            <person name="Lu Z."/>
            <person name="Sun L."/>
            <person name="Ropp S."/>
            <person name="Kutish G.F."/>
            <person name="Rock D.L."/>
            <person name="Van Etten J.L."/>
        </authorList>
    </citation>
    <scope>NUCLEOTIDE SEQUENCE [LARGE SCALE GENOMIC DNA]</scope>
</reference>
<proteinExistence type="predicted"/>
<name>F8TTX5_PBCV1</name>
<dbReference type="EMBL" id="JF411744">
    <property type="protein sequence ID" value="AEI70036.1"/>
    <property type="molecule type" value="Genomic_DNA"/>
</dbReference>
<evidence type="ECO:0000313" key="1">
    <source>
        <dbReference type="EMBL" id="AEI70036.1"/>
    </source>
</evidence>
<sequence length="43" mass="4980">MTNDNIILPFRNVLESMCDHTPCSECLRTCSVHQELPQDILDF</sequence>
<dbReference type="RefSeq" id="YP_004678891.1">
    <property type="nucleotide sequence ID" value="NC_000852.5"/>
</dbReference>
<reference evidence="1 2" key="3">
    <citation type="journal article" date="1996" name="Virology">
        <title>Analysis of 94 kb of the chlorella virus PBCV-1 330-kb genome: map positions 88 to 182.</title>
        <authorList>
            <person name="Lu Z."/>
            <person name="Li Y."/>
            <person name="Que Q."/>
            <person name="Kutish G.F."/>
            <person name="Rock D.L."/>
            <person name="Van Etten J.L."/>
        </authorList>
    </citation>
    <scope>NUCLEOTIDE SEQUENCE [LARGE SCALE GENOMIC DNA]</scope>
</reference>
<accession>F8TTX5</accession>
<evidence type="ECO:0000313" key="2">
    <source>
        <dbReference type="Proteomes" id="UP000000862"/>
    </source>
</evidence>
<reference evidence="1 2" key="1">
    <citation type="journal article" date="1995" name="Virology">
        <title>Analysis of 45 kb of DNA located at the left end of the chlorella virus PBCV-1 genome.</title>
        <authorList>
            <person name="Lu Z."/>
            <person name="Li Y."/>
            <person name="Zhang Y."/>
            <person name="Kutish G.F."/>
            <person name="Rock D.L."/>
            <person name="Van Etten J.L."/>
        </authorList>
    </citation>
    <scope>NUCLEOTIDE SEQUENCE [LARGE SCALE GENOMIC DNA]</scope>
</reference>